<dbReference type="OrthoDB" id="26539at2759"/>
<feature type="region of interest" description="Disordered" evidence="4">
    <location>
        <begin position="297"/>
        <end position="331"/>
    </location>
</feature>
<evidence type="ECO:0000256" key="1">
    <source>
        <dbReference type="ARBA" id="ARBA00022443"/>
    </source>
</evidence>
<organism evidence="6 7">
    <name type="scientific">Pycnococcus provasolii</name>
    <dbReference type="NCBI Taxonomy" id="41880"/>
    <lineage>
        <taxon>Eukaryota</taxon>
        <taxon>Viridiplantae</taxon>
        <taxon>Chlorophyta</taxon>
        <taxon>Pseudoscourfieldiophyceae</taxon>
        <taxon>Pseudoscourfieldiales</taxon>
        <taxon>Pycnococcaceae</taxon>
        <taxon>Pycnococcus</taxon>
    </lineage>
</organism>
<feature type="compositionally biased region" description="Low complexity" evidence="4">
    <location>
        <begin position="14"/>
        <end position="26"/>
    </location>
</feature>
<evidence type="ECO:0000313" key="7">
    <source>
        <dbReference type="Proteomes" id="UP000660262"/>
    </source>
</evidence>
<evidence type="ECO:0000256" key="4">
    <source>
        <dbReference type="SAM" id="MobiDB-lite"/>
    </source>
</evidence>
<dbReference type="SMART" id="SM00326">
    <property type="entry name" value="SH3"/>
    <property type="match status" value="1"/>
</dbReference>
<proteinExistence type="predicted"/>
<evidence type="ECO:0000256" key="3">
    <source>
        <dbReference type="SAM" id="Coils"/>
    </source>
</evidence>
<gene>
    <name evidence="6" type="ORF">PPROV_000458400</name>
</gene>
<comment type="caution">
    <text evidence="6">The sequence shown here is derived from an EMBL/GenBank/DDBJ whole genome shotgun (WGS) entry which is preliminary data.</text>
</comment>
<keyword evidence="7" id="KW-1185">Reference proteome</keyword>
<evidence type="ECO:0000256" key="2">
    <source>
        <dbReference type="PROSITE-ProRule" id="PRU00192"/>
    </source>
</evidence>
<accession>A0A830HLE8</accession>
<feature type="region of interest" description="Disordered" evidence="4">
    <location>
        <begin position="1"/>
        <end position="33"/>
    </location>
</feature>
<feature type="compositionally biased region" description="Pro residues" evidence="4">
    <location>
        <begin position="299"/>
        <end position="309"/>
    </location>
</feature>
<sequence length="433" mass="45604">MALLSNMRGGGAHPSGPHGSLGSEGSQAGVGIGHNAGLSPDGVALAERWVQAKANKAFMLGLCRGLNNVVLVTGKHTTASRTVAKSCATHAQAARERRAATSDAALAYSQAREETDGFRARYAAAQAAASASLREAAAGRQYQHAKCVLLAHTEQRKRVEQLRADLTSWQQTLRQKHERLRIIGTASRESAEVEAKAHVAQQRVAELTRTLASVESDAARAVAEVLEVQETALLSGLTALAESEATFHQHCATTFSNIASAFKSQTPNAGGQSRFEMLTAYDSALQPASFGGHAMVASPAPPLPSPAPPAQTRLRGASTATQPPPLPHPTVLHPRVLARADRNYAPRSASELALERGSYVVVRKDTGDHGWLQGEGFGEIGWFPTQHVVACASGAAALLDDAYGATAYLAGRRLLGAKPPTRTLFAKVCARSV</sequence>
<reference evidence="6" key="1">
    <citation type="submission" date="2020-10" db="EMBL/GenBank/DDBJ databases">
        <title>Unveiling of a novel bifunctional photoreceptor, Dualchrome1, isolated from a cosmopolitan green alga.</title>
        <authorList>
            <person name="Suzuki S."/>
            <person name="Kawachi M."/>
        </authorList>
    </citation>
    <scope>NUCLEOTIDE SEQUENCE</scope>
    <source>
        <strain evidence="6">NIES 2893</strain>
    </source>
</reference>
<keyword evidence="1 2" id="KW-0728">SH3 domain</keyword>
<evidence type="ECO:0000313" key="6">
    <source>
        <dbReference type="EMBL" id="GHP05837.1"/>
    </source>
</evidence>
<dbReference type="Gene3D" id="2.30.30.40">
    <property type="entry name" value="SH3 Domains"/>
    <property type="match status" value="1"/>
</dbReference>
<name>A0A830HLE8_9CHLO</name>
<dbReference type="Pfam" id="PF07653">
    <property type="entry name" value="SH3_2"/>
    <property type="match status" value="1"/>
</dbReference>
<dbReference type="Proteomes" id="UP000660262">
    <property type="component" value="Unassembled WGS sequence"/>
</dbReference>
<dbReference type="PROSITE" id="PS50002">
    <property type="entry name" value="SH3"/>
    <property type="match status" value="1"/>
</dbReference>
<feature type="domain" description="SH3" evidence="5">
    <location>
        <begin position="333"/>
        <end position="393"/>
    </location>
</feature>
<protein>
    <recommendedName>
        <fullName evidence="5">SH3 domain-containing protein</fullName>
    </recommendedName>
</protein>
<feature type="coiled-coil region" evidence="3">
    <location>
        <begin position="152"/>
        <end position="224"/>
    </location>
</feature>
<dbReference type="AlphaFoldDB" id="A0A830HLE8"/>
<dbReference type="EMBL" id="BNJQ01000011">
    <property type="protein sequence ID" value="GHP05837.1"/>
    <property type="molecule type" value="Genomic_DNA"/>
</dbReference>
<keyword evidence="3" id="KW-0175">Coiled coil</keyword>
<dbReference type="SUPFAM" id="SSF50044">
    <property type="entry name" value="SH3-domain"/>
    <property type="match status" value="1"/>
</dbReference>
<dbReference type="InterPro" id="IPR001452">
    <property type="entry name" value="SH3_domain"/>
</dbReference>
<evidence type="ECO:0000259" key="5">
    <source>
        <dbReference type="PROSITE" id="PS50002"/>
    </source>
</evidence>
<dbReference type="InterPro" id="IPR036028">
    <property type="entry name" value="SH3-like_dom_sf"/>
</dbReference>